<dbReference type="RefSeq" id="WP_343962829.1">
    <property type="nucleotide sequence ID" value="NZ_BAAAKZ010000019.1"/>
</dbReference>
<dbReference type="Gene3D" id="3.90.25.10">
    <property type="entry name" value="UDP-galactose 4-epimerase, domain 1"/>
    <property type="match status" value="1"/>
</dbReference>
<dbReference type="InterPro" id="IPR001509">
    <property type="entry name" value="Epimerase_deHydtase"/>
</dbReference>
<comment type="caution">
    <text evidence="2">The sequence shown here is derived from an EMBL/GenBank/DDBJ whole genome shotgun (WGS) entry which is preliminary data.</text>
</comment>
<accession>A0ABW3TKZ7</accession>
<name>A0ABW3TKZ7_9MICO</name>
<dbReference type="PANTHER" id="PTHR43245:SF13">
    <property type="entry name" value="UDP-D-APIOSE_UDP-D-XYLOSE SYNTHASE 2"/>
    <property type="match status" value="1"/>
</dbReference>
<keyword evidence="3" id="KW-1185">Reference proteome</keyword>
<dbReference type="Proteomes" id="UP001597181">
    <property type="component" value="Unassembled WGS sequence"/>
</dbReference>
<dbReference type="EMBL" id="JBHTLY010000002">
    <property type="protein sequence ID" value="MFD1201376.1"/>
    <property type="molecule type" value="Genomic_DNA"/>
</dbReference>
<protein>
    <submittedName>
        <fullName evidence="2">NAD-dependent epimerase/dehydratase family protein</fullName>
    </submittedName>
</protein>
<dbReference type="InterPro" id="IPR036291">
    <property type="entry name" value="NAD(P)-bd_dom_sf"/>
</dbReference>
<feature type="domain" description="NAD-dependent epimerase/dehydratase" evidence="1">
    <location>
        <begin position="12"/>
        <end position="241"/>
    </location>
</feature>
<proteinExistence type="predicted"/>
<organism evidence="2 3">
    <name type="scientific">Leucobacter albus</name>
    <dbReference type="NCBI Taxonomy" id="272210"/>
    <lineage>
        <taxon>Bacteria</taxon>
        <taxon>Bacillati</taxon>
        <taxon>Actinomycetota</taxon>
        <taxon>Actinomycetes</taxon>
        <taxon>Micrococcales</taxon>
        <taxon>Microbacteriaceae</taxon>
        <taxon>Leucobacter</taxon>
    </lineage>
</organism>
<dbReference type="InterPro" id="IPR050177">
    <property type="entry name" value="Lipid_A_modif_metabolic_enz"/>
</dbReference>
<dbReference type="Gene3D" id="3.40.50.720">
    <property type="entry name" value="NAD(P)-binding Rossmann-like Domain"/>
    <property type="match status" value="1"/>
</dbReference>
<evidence type="ECO:0000313" key="2">
    <source>
        <dbReference type="EMBL" id="MFD1201376.1"/>
    </source>
</evidence>
<dbReference type="SUPFAM" id="SSF51735">
    <property type="entry name" value="NAD(P)-binding Rossmann-fold domains"/>
    <property type="match status" value="1"/>
</dbReference>
<evidence type="ECO:0000259" key="1">
    <source>
        <dbReference type="Pfam" id="PF01370"/>
    </source>
</evidence>
<dbReference type="Pfam" id="PF01370">
    <property type="entry name" value="Epimerase"/>
    <property type="match status" value="1"/>
</dbReference>
<dbReference type="PANTHER" id="PTHR43245">
    <property type="entry name" value="BIFUNCTIONAL POLYMYXIN RESISTANCE PROTEIN ARNA"/>
    <property type="match status" value="1"/>
</dbReference>
<evidence type="ECO:0000313" key="3">
    <source>
        <dbReference type="Proteomes" id="UP001597181"/>
    </source>
</evidence>
<reference evidence="3" key="1">
    <citation type="journal article" date="2019" name="Int. J. Syst. Evol. Microbiol.">
        <title>The Global Catalogue of Microorganisms (GCM) 10K type strain sequencing project: providing services to taxonomists for standard genome sequencing and annotation.</title>
        <authorList>
            <consortium name="The Broad Institute Genomics Platform"/>
            <consortium name="The Broad Institute Genome Sequencing Center for Infectious Disease"/>
            <person name="Wu L."/>
            <person name="Ma J."/>
        </authorList>
    </citation>
    <scope>NUCLEOTIDE SEQUENCE [LARGE SCALE GENOMIC DNA]</scope>
    <source>
        <strain evidence="3">CCUG 50213</strain>
    </source>
</reference>
<gene>
    <name evidence="2" type="ORF">ACFQ3U_05650</name>
</gene>
<sequence length="313" mass="33404">MSLKALAGQRLLVTGVDGFVGRHVARAASLAGATVVGISRNPTPDPELYSILDEHYVADLRDEWPTGLVGDVVIHLAGRAAVGPSFDSPQTYISENSSITTTVCENLLALGGVRRLIGVSTGAVYAAPMPATESISENARTHMSSPYVVSKVLVENQLAYYQTRGLETVVARPFNHVGPGQGPGFLVPDLLQRLKILPEGQPLQVGNLSTARDYTDVRDIADAYVGLAIAPKLNDRLYNVASGRATSGYQILEMLCSSLGRSVPELDVDQSFLRPTDVPSIRGSADRLTNEIGWRPDVLLPQTIADAVRTSSG</sequence>